<feature type="domain" description="Acyl-CoA oxidase/dehydrogenase middle" evidence="10">
    <location>
        <begin position="117"/>
        <end position="210"/>
    </location>
</feature>
<gene>
    <name evidence="12" type="ORF">SAMN04487894_13415</name>
</gene>
<dbReference type="AlphaFoldDB" id="A0A1G7BW04"/>
<reference evidence="13" key="1">
    <citation type="submission" date="2016-10" db="EMBL/GenBank/DDBJ databases">
        <authorList>
            <person name="Varghese N."/>
            <person name="Submissions S."/>
        </authorList>
    </citation>
    <scope>NUCLEOTIDE SEQUENCE [LARGE SCALE GENOMIC DNA]</scope>
    <source>
        <strain evidence="13">DSM 25811 / CCM 8410 / LMG 26954 / E90</strain>
    </source>
</reference>
<dbReference type="PIRSF" id="PIRSF016578">
    <property type="entry name" value="HsaA"/>
    <property type="match status" value="1"/>
</dbReference>
<dbReference type="OrthoDB" id="1489150at2"/>
<dbReference type="FunFam" id="2.40.110.10:FF:000001">
    <property type="entry name" value="Acyl-CoA dehydrogenase, mitochondrial"/>
    <property type="match status" value="1"/>
</dbReference>
<feature type="domain" description="Acyl-CoA dehydrogenase/oxidase C-terminal" evidence="9">
    <location>
        <begin position="222"/>
        <end position="370"/>
    </location>
</feature>
<dbReference type="Gene3D" id="1.10.540.10">
    <property type="entry name" value="Acyl-CoA dehydrogenase/oxidase, N-terminal domain"/>
    <property type="match status" value="1"/>
</dbReference>
<protein>
    <recommendedName>
        <fullName evidence="7">Cyclohex-1-ene-1-carbonyl-CoA dehydrogenase</fullName>
        <ecNumber evidence="6">1.3.8.10</ecNumber>
    </recommendedName>
</protein>
<dbReference type="Pfam" id="PF02771">
    <property type="entry name" value="Acyl-CoA_dh_N"/>
    <property type="match status" value="1"/>
</dbReference>
<dbReference type="Gene3D" id="1.20.140.10">
    <property type="entry name" value="Butyryl-CoA Dehydrogenase, subunit A, domain 3"/>
    <property type="match status" value="1"/>
</dbReference>
<dbReference type="GO" id="GO:0050660">
    <property type="term" value="F:flavin adenine dinucleotide binding"/>
    <property type="evidence" value="ECO:0007669"/>
    <property type="project" value="InterPro"/>
</dbReference>
<dbReference type="PANTHER" id="PTHR43884:SF12">
    <property type="entry name" value="ISOVALERYL-COA DEHYDROGENASE, MITOCHONDRIAL-RELATED"/>
    <property type="match status" value="1"/>
</dbReference>
<evidence type="ECO:0000313" key="13">
    <source>
        <dbReference type="Proteomes" id="UP000198757"/>
    </source>
</evidence>
<evidence type="ECO:0000259" key="9">
    <source>
        <dbReference type="Pfam" id="PF00441"/>
    </source>
</evidence>
<keyword evidence="3 8" id="KW-0285">Flavoprotein</keyword>
<proteinExistence type="inferred from homology"/>
<dbReference type="Pfam" id="PF02770">
    <property type="entry name" value="Acyl-CoA_dh_M"/>
    <property type="match status" value="1"/>
</dbReference>
<evidence type="ECO:0000256" key="2">
    <source>
        <dbReference type="ARBA" id="ARBA00009347"/>
    </source>
</evidence>
<dbReference type="InterPro" id="IPR037069">
    <property type="entry name" value="AcylCoA_DH/ox_N_sf"/>
</dbReference>
<evidence type="ECO:0000256" key="7">
    <source>
        <dbReference type="ARBA" id="ARBA00072305"/>
    </source>
</evidence>
<dbReference type="Gene3D" id="2.40.110.10">
    <property type="entry name" value="Butyryl-CoA Dehydrogenase, subunit A, domain 2"/>
    <property type="match status" value="1"/>
</dbReference>
<evidence type="ECO:0000256" key="3">
    <source>
        <dbReference type="ARBA" id="ARBA00022630"/>
    </source>
</evidence>
<dbReference type="GO" id="GO:0003995">
    <property type="term" value="F:acyl-CoA dehydrogenase activity"/>
    <property type="evidence" value="ECO:0007669"/>
    <property type="project" value="InterPro"/>
</dbReference>
<comment type="similarity">
    <text evidence="2 8">Belongs to the acyl-CoA dehydrogenase family.</text>
</comment>
<dbReference type="InterPro" id="IPR036250">
    <property type="entry name" value="AcylCo_DH-like_C"/>
</dbReference>
<comment type="cofactor">
    <cofactor evidence="1 8">
        <name>FAD</name>
        <dbReference type="ChEBI" id="CHEBI:57692"/>
    </cofactor>
</comment>
<dbReference type="SUPFAM" id="SSF56645">
    <property type="entry name" value="Acyl-CoA dehydrogenase NM domain-like"/>
    <property type="match status" value="1"/>
</dbReference>
<dbReference type="PANTHER" id="PTHR43884">
    <property type="entry name" value="ACYL-COA DEHYDROGENASE"/>
    <property type="match status" value="1"/>
</dbReference>
<evidence type="ECO:0000256" key="4">
    <source>
        <dbReference type="ARBA" id="ARBA00022827"/>
    </source>
</evidence>
<keyword evidence="13" id="KW-1185">Reference proteome</keyword>
<dbReference type="InterPro" id="IPR013786">
    <property type="entry name" value="AcylCoA_DH/ox_N"/>
</dbReference>
<dbReference type="SUPFAM" id="SSF47203">
    <property type="entry name" value="Acyl-CoA dehydrogenase C-terminal domain-like"/>
    <property type="match status" value="1"/>
</dbReference>
<dbReference type="RefSeq" id="WP_090393639.1">
    <property type="nucleotide sequence ID" value="NZ_FMZO01000034.1"/>
</dbReference>
<keyword evidence="4 8" id="KW-0274">FAD</keyword>
<dbReference type="FunFam" id="1.20.140.10:FF:000004">
    <property type="entry name" value="Acyl-CoA dehydrogenase FadE25"/>
    <property type="match status" value="1"/>
</dbReference>
<name>A0A1G7BW04_NIADE</name>
<dbReference type="InterPro" id="IPR009075">
    <property type="entry name" value="AcylCo_DH/oxidase_C"/>
</dbReference>
<evidence type="ECO:0000259" key="11">
    <source>
        <dbReference type="Pfam" id="PF02771"/>
    </source>
</evidence>
<dbReference type="InterPro" id="IPR009100">
    <property type="entry name" value="AcylCoA_DH/oxidase_NM_dom_sf"/>
</dbReference>
<accession>A0A1G7BW04</accession>
<organism evidence="12 13">
    <name type="scientific">Niabella drilacis (strain DSM 25811 / CCM 8410 / CCUG 62505 / LMG 26954 / E90)</name>
    <dbReference type="NCBI Taxonomy" id="1285928"/>
    <lineage>
        <taxon>Bacteria</taxon>
        <taxon>Pseudomonadati</taxon>
        <taxon>Bacteroidota</taxon>
        <taxon>Chitinophagia</taxon>
        <taxon>Chitinophagales</taxon>
        <taxon>Chitinophagaceae</taxon>
        <taxon>Niabella</taxon>
    </lineage>
</organism>
<dbReference type="EMBL" id="FMZO01000034">
    <property type="protein sequence ID" value="SDE31227.1"/>
    <property type="molecule type" value="Genomic_DNA"/>
</dbReference>
<dbReference type="STRING" id="1285928.SAMN04487894_13415"/>
<dbReference type="InterPro" id="IPR046373">
    <property type="entry name" value="Acyl-CoA_Oxase/DH_mid-dom_sf"/>
</dbReference>
<dbReference type="Proteomes" id="UP000198757">
    <property type="component" value="Unassembled WGS sequence"/>
</dbReference>
<evidence type="ECO:0000256" key="8">
    <source>
        <dbReference type="RuleBase" id="RU362125"/>
    </source>
</evidence>
<dbReference type="FunFam" id="1.10.540.10:FF:000002">
    <property type="entry name" value="Acyl-CoA dehydrogenase FadE19"/>
    <property type="match status" value="1"/>
</dbReference>
<dbReference type="Pfam" id="PF00441">
    <property type="entry name" value="Acyl-CoA_dh_1"/>
    <property type="match status" value="1"/>
</dbReference>
<sequence length="372" mass="39984">MEQTLNVTTTLTQFAQKHIKPFVLDWDKQSAFPKELFCQLAEMGLMGMLSMPEYGGLALNYEAYADAITTISQYCGSVGLSIAAHNSLVSQHICQFGNEAQKKKYLPGLCNGSSLGAWALTEPNAGSDAAGMTCSALRTDKGWALNGCKTFITQGASADVIVVIAKTDNGKNGHTAFLVEKNTPGFSAGKPLEKLGMRASETVELFFNDCIVSDDTRIGAVGNGFKQTMQILDGGRISIAALSLGIAKGAYELALQYAKKRQQFGKAIIDFQAIGFKLAEMATKIYAAELMLKDVCIKKDAGANTIKESAMCKLFASELAVKVSGEAVQIMGGNGYMTGFGVEKYYRDAKLCTIGEGTSEIQKLIIQREISR</sequence>
<dbReference type="InterPro" id="IPR006091">
    <property type="entry name" value="Acyl-CoA_Oxase/DH_mid-dom"/>
</dbReference>
<dbReference type="InterPro" id="IPR006089">
    <property type="entry name" value="Acyl-CoA_DH_CS"/>
</dbReference>
<keyword evidence="5 8" id="KW-0560">Oxidoreductase</keyword>
<evidence type="ECO:0000256" key="5">
    <source>
        <dbReference type="ARBA" id="ARBA00023002"/>
    </source>
</evidence>
<dbReference type="PROSITE" id="PS00072">
    <property type="entry name" value="ACYL_COA_DH_1"/>
    <property type="match status" value="1"/>
</dbReference>
<evidence type="ECO:0000313" key="12">
    <source>
        <dbReference type="EMBL" id="SDE31227.1"/>
    </source>
</evidence>
<dbReference type="EC" id="1.3.8.10" evidence="6"/>
<feature type="domain" description="Acyl-CoA dehydrogenase/oxidase N-terminal" evidence="11">
    <location>
        <begin position="7"/>
        <end position="112"/>
    </location>
</feature>
<evidence type="ECO:0000256" key="6">
    <source>
        <dbReference type="ARBA" id="ARBA00066362"/>
    </source>
</evidence>
<evidence type="ECO:0000259" key="10">
    <source>
        <dbReference type="Pfam" id="PF02770"/>
    </source>
</evidence>
<evidence type="ECO:0000256" key="1">
    <source>
        <dbReference type="ARBA" id="ARBA00001974"/>
    </source>
</evidence>